<evidence type="ECO:0000313" key="4">
    <source>
        <dbReference type="Proteomes" id="UP000595221"/>
    </source>
</evidence>
<dbReference type="Proteomes" id="UP000595221">
    <property type="component" value="Chromosome"/>
</dbReference>
<dbReference type="EMBL" id="CP066078">
    <property type="protein sequence ID" value="QQC59955.1"/>
    <property type="molecule type" value="Genomic_DNA"/>
</dbReference>
<evidence type="ECO:0000313" key="3">
    <source>
        <dbReference type="EMBL" id="QQC59955.1"/>
    </source>
</evidence>
<accession>A0A7T4T4S7</accession>
<reference evidence="3 4" key="1">
    <citation type="submission" date="2020-12" db="EMBL/GenBank/DDBJ databases">
        <title>FDA dAtabase for Regulatory Grade micrObial Sequences (FDA-ARGOS): Supporting development and validation of Infectious Disease Dx tests.</title>
        <authorList>
            <person name="Sproer C."/>
            <person name="Gronow S."/>
            <person name="Severitt S."/>
            <person name="Schroder I."/>
            <person name="Tallon L."/>
            <person name="Sadzewicz L."/>
            <person name="Zhao X."/>
            <person name="Boylan J."/>
            <person name="Ott S."/>
            <person name="Bowen H."/>
            <person name="Vavikolanu K."/>
            <person name="Mehta A."/>
            <person name="Aluvathingal J."/>
            <person name="Nadendla S."/>
            <person name="Lowell S."/>
            <person name="Myers T."/>
            <person name="Yan Y."/>
            <person name="Sichtig H."/>
        </authorList>
    </citation>
    <scope>NUCLEOTIDE SEQUENCE [LARGE SCALE GENOMIC DNA]</scope>
    <source>
        <strain evidence="3 4">FDAARGOS_1001</strain>
    </source>
</reference>
<proteinExistence type="predicted"/>
<name>A0A7T4T4S7_9MICC</name>
<keyword evidence="2" id="KW-0812">Transmembrane</keyword>
<organism evidence="3 4">
    <name type="scientific">Rothia kristinae</name>
    <dbReference type="NCBI Taxonomy" id="37923"/>
    <lineage>
        <taxon>Bacteria</taxon>
        <taxon>Bacillati</taxon>
        <taxon>Actinomycetota</taxon>
        <taxon>Actinomycetes</taxon>
        <taxon>Micrococcales</taxon>
        <taxon>Micrococcaceae</taxon>
        <taxon>Rothia</taxon>
    </lineage>
</organism>
<sequence>MRMGRKPGRRGWLIGGSIAGVAVILALVLGVAVMVKGTSGKQEAGAGAPTLPASVSAPPATASSGPPVSEEEAKKSSRYGSFGGPVTSGEVEAYNEGRAETPTPVESFEGWDAGQVQQAKDLGLEAMKAYTAKVSMAEWHERMDPMCTDNFRAETKRFNPHYTTVEDVQDVTGVQTSDNPQLIEVVVGTDKGPFTVRIARAGVGSKMLVDHIEPEDPRAVYGG</sequence>
<protein>
    <submittedName>
        <fullName evidence="3">Uncharacterized protein</fullName>
    </submittedName>
</protein>
<feature type="region of interest" description="Disordered" evidence="1">
    <location>
        <begin position="41"/>
        <end position="89"/>
    </location>
</feature>
<evidence type="ECO:0000256" key="1">
    <source>
        <dbReference type="SAM" id="MobiDB-lite"/>
    </source>
</evidence>
<dbReference type="AlphaFoldDB" id="A0A7T4T4S7"/>
<feature type="compositionally biased region" description="Low complexity" evidence="1">
    <location>
        <begin position="48"/>
        <end position="68"/>
    </location>
</feature>
<keyword evidence="2" id="KW-0472">Membrane</keyword>
<evidence type="ECO:0000256" key="2">
    <source>
        <dbReference type="SAM" id="Phobius"/>
    </source>
</evidence>
<dbReference type="RefSeq" id="WP_198490772.1">
    <property type="nucleotide sequence ID" value="NZ_CP066078.1"/>
</dbReference>
<keyword evidence="2" id="KW-1133">Transmembrane helix</keyword>
<gene>
    <name evidence="3" type="ORF">I6H58_03085</name>
</gene>
<feature type="transmembrane region" description="Helical" evidence="2">
    <location>
        <begin position="12"/>
        <end position="35"/>
    </location>
</feature>